<protein>
    <submittedName>
        <fullName evidence="2">Uncharacterized protein</fullName>
    </submittedName>
</protein>
<proteinExistence type="predicted"/>
<dbReference type="SUPFAM" id="SSF57850">
    <property type="entry name" value="RING/U-box"/>
    <property type="match status" value="1"/>
</dbReference>
<dbReference type="AlphaFoldDB" id="A0AAW2G728"/>
<keyword evidence="3" id="KW-1185">Reference proteome</keyword>
<gene>
    <name evidence="2" type="ORF">PUN28_005705</name>
</gene>
<evidence type="ECO:0000256" key="1">
    <source>
        <dbReference type="SAM" id="MobiDB-lite"/>
    </source>
</evidence>
<feature type="compositionally biased region" description="Basic and acidic residues" evidence="1">
    <location>
        <begin position="167"/>
        <end position="180"/>
    </location>
</feature>
<organism evidence="2 3">
    <name type="scientific">Cardiocondyla obscurior</name>
    <dbReference type="NCBI Taxonomy" id="286306"/>
    <lineage>
        <taxon>Eukaryota</taxon>
        <taxon>Metazoa</taxon>
        <taxon>Ecdysozoa</taxon>
        <taxon>Arthropoda</taxon>
        <taxon>Hexapoda</taxon>
        <taxon>Insecta</taxon>
        <taxon>Pterygota</taxon>
        <taxon>Neoptera</taxon>
        <taxon>Endopterygota</taxon>
        <taxon>Hymenoptera</taxon>
        <taxon>Apocrita</taxon>
        <taxon>Aculeata</taxon>
        <taxon>Formicoidea</taxon>
        <taxon>Formicidae</taxon>
        <taxon>Myrmicinae</taxon>
        <taxon>Cardiocondyla</taxon>
    </lineage>
</organism>
<dbReference type="Proteomes" id="UP001430953">
    <property type="component" value="Unassembled WGS sequence"/>
</dbReference>
<evidence type="ECO:0000313" key="2">
    <source>
        <dbReference type="EMBL" id="KAL0123348.1"/>
    </source>
</evidence>
<feature type="region of interest" description="Disordered" evidence="1">
    <location>
        <begin position="293"/>
        <end position="317"/>
    </location>
</feature>
<sequence>MPRERGKTKIERIRHYLAGATDTRYGNQEAPDDAKVLSDTKSIGSLSQHLFESDEDERYYGTCNGYVSQPGSKSNLLLCSECDQKTHTCTYQPQTPEAHVGRYVEERVDERHQEPGTSRAYRSPVKLSSPRSYRPDQDRVAPTSSPRSYRDPEPVPIMSPRSYRTQEPQRRRWTAKDADDRGDVDRGLSKFVSLCFINFNGFGVLRYRQSPICELCRGNGHVVVHCEHCDFSSDGDLICFRCQSDEGSSNGQICPRCEREVGVTSSTGRSGSSDEGNDKYPVDAVVKIQLNDRTIDIDSDETPESESSGNYHPQRDAMERLDTIVESKGDTASENDEDNGGGTKLNDAAGPAVSYAELCKLYQIVEATVFFFNRFISPQSSGLIISAVS</sequence>
<reference evidence="2 3" key="1">
    <citation type="submission" date="2023-03" db="EMBL/GenBank/DDBJ databases">
        <title>High recombination rates correlate with genetic variation in Cardiocondyla obscurior ants.</title>
        <authorList>
            <person name="Errbii M."/>
        </authorList>
    </citation>
    <scope>NUCLEOTIDE SEQUENCE [LARGE SCALE GENOMIC DNA]</scope>
    <source>
        <strain evidence="2">Alpha-2009</strain>
        <tissue evidence="2">Whole body</tissue>
    </source>
</reference>
<feature type="region of interest" description="Disordered" evidence="1">
    <location>
        <begin position="108"/>
        <end position="180"/>
    </location>
</feature>
<comment type="caution">
    <text evidence="2">The sequence shown here is derived from an EMBL/GenBank/DDBJ whole genome shotgun (WGS) entry which is preliminary data.</text>
</comment>
<name>A0AAW2G728_9HYME</name>
<dbReference type="EMBL" id="JADYXP020000005">
    <property type="protein sequence ID" value="KAL0123348.1"/>
    <property type="molecule type" value="Genomic_DNA"/>
</dbReference>
<evidence type="ECO:0000313" key="3">
    <source>
        <dbReference type="Proteomes" id="UP001430953"/>
    </source>
</evidence>
<accession>A0AAW2G728</accession>